<dbReference type="Gene3D" id="3.30.70.1290">
    <property type="entry name" value="Transposase IS200-like"/>
    <property type="match status" value="1"/>
</dbReference>
<comment type="catalytic activity">
    <reaction evidence="7 10 11">
        <text>4-methyl-5-(2-phosphooxyethyl)-thiazole + 4-amino-2-methyl-5-(diphosphooxymethyl)pyrimidine + H(+) = thiamine phosphate + diphosphate</text>
        <dbReference type="Rhea" id="RHEA:22328"/>
        <dbReference type="ChEBI" id="CHEBI:15378"/>
        <dbReference type="ChEBI" id="CHEBI:33019"/>
        <dbReference type="ChEBI" id="CHEBI:37575"/>
        <dbReference type="ChEBI" id="CHEBI:57841"/>
        <dbReference type="ChEBI" id="CHEBI:58296"/>
        <dbReference type="EC" id="2.5.1.3"/>
    </reaction>
</comment>
<evidence type="ECO:0000256" key="8">
    <source>
        <dbReference type="ARBA" id="ARBA00047851"/>
    </source>
</evidence>
<comment type="cofactor">
    <cofactor evidence="10">
        <name>Mg(2+)</name>
        <dbReference type="ChEBI" id="CHEBI:18420"/>
    </cofactor>
    <text evidence="10">Binds 1 Mg(2+) ion per subunit.</text>
</comment>
<evidence type="ECO:0000256" key="12">
    <source>
        <dbReference type="RuleBase" id="RU004253"/>
    </source>
</evidence>
<dbReference type="NCBIfam" id="TIGR00693">
    <property type="entry name" value="thiE"/>
    <property type="match status" value="1"/>
</dbReference>
<dbReference type="InterPro" id="IPR034291">
    <property type="entry name" value="TMP_synthase"/>
</dbReference>
<evidence type="ECO:0000313" key="16">
    <source>
        <dbReference type="Proteomes" id="UP000593765"/>
    </source>
</evidence>
<dbReference type="GO" id="GO:0009229">
    <property type="term" value="P:thiamine diphosphate biosynthetic process"/>
    <property type="evidence" value="ECO:0007669"/>
    <property type="project" value="UniProtKB-UniRule"/>
</dbReference>
<gene>
    <name evidence="10 15" type="primary">thiE</name>
    <name evidence="15" type="ORF">IPV69_03520</name>
</gene>
<evidence type="ECO:0000256" key="9">
    <source>
        <dbReference type="ARBA" id="ARBA00047883"/>
    </source>
</evidence>
<dbReference type="GO" id="GO:0006313">
    <property type="term" value="P:DNA transposition"/>
    <property type="evidence" value="ECO:0007669"/>
    <property type="project" value="InterPro"/>
</dbReference>
<name>A0A7M2WYE9_9BACT</name>
<feature type="binding site" evidence="10">
    <location>
        <position position="263"/>
    </location>
    <ligand>
        <name>Mg(2+)</name>
        <dbReference type="ChEBI" id="CHEBI:18420"/>
    </ligand>
</feature>
<dbReference type="InterPro" id="IPR022998">
    <property type="entry name" value="ThiamineP_synth_TenI"/>
</dbReference>
<dbReference type="RefSeq" id="WP_206293532.1">
    <property type="nucleotide sequence ID" value="NZ_CP063458.1"/>
</dbReference>
<dbReference type="UniPathway" id="UPA00060">
    <property type="reaction ID" value="UER00141"/>
</dbReference>
<dbReference type="AlphaFoldDB" id="A0A7M2WYE9"/>
<dbReference type="PANTHER" id="PTHR20857:SF15">
    <property type="entry name" value="THIAMINE-PHOSPHATE SYNTHASE"/>
    <property type="match status" value="1"/>
</dbReference>
<feature type="binding site" evidence="10">
    <location>
        <position position="338"/>
    </location>
    <ligand>
        <name>2-[(2R,5Z)-2-carboxy-4-methylthiazol-5(2H)-ylidene]ethyl phosphate</name>
        <dbReference type="ChEBI" id="CHEBI:62899"/>
    </ligand>
</feature>
<dbReference type="GO" id="GO:0004803">
    <property type="term" value="F:transposase activity"/>
    <property type="evidence" value="ECO:0007669"/>
    <property type="project" value="InterPro"/>
</dbReference>
<feature type="binding site" evidence="10">
    <location>
        <begin position="308"/>
        <end position="310"/>
    </location>
    <ligand>
        <name>2-[(2R,5Z)-2-carboxy-4-methylthiazol-5(2H)-ylidene]ethyl phosphate</name>
        <dbReference type="ChEBI" id="CHEBI:62899"/>
    </ligand>
</feature>
<dbReference type="GO" id="GO:0000287">
    <property type="term" value="F:magnesium ion binding"/>
    <property type="evidence" value="ECO:0007669"/>
    <property type="project" value="UniProtKB-UniRule"/>
</dbReference>
<dbReference type="Pfam" id="PF02581">
    <property type="entry name" value="TMP-TENI"/>
    <property type="match status" value="1"/>
</dbReference>
<feature type="binding site" evidence="10">
    <location>
        <position position="311"/>
    </location>
    <ligand>
        <name>4-amino-2-methyl-5-(diphosphooxymethyl)pyrimidine</name>
        <dbReference type="ChEBI" id="CHEBI:57841"/>
    </ligand>
</feature>
<dbReference type="EC" id="2.5.1.3" evidence="10"/>
<comment type="similarity">
    <text evidence="10 11">Belongs to the thiamine-phosphate synthase family.</text>
</comment>
<dbReference type="GO" id="GO:0004789">
    <property type="term" value="F:thiamine-phosphate diphosphorylase activity"/>
    <property type="evidence" value="ECO:0007669"/>
    <property type="project" value="UniProtKB-UniRule"/>
</dbReference>
<dbReference type="Pfam" id="PF17792">
    <property type="entry name" value="ThiD2"/>
    <property type="match status" value="1"/>
</dbReference>
<evidence type="ECO:0000256" key="13">
    <source>
        <dbReference type="SAM" id="MobiDB-lite"/>
    </source>
</evidence>
<dbReference type="PANTHER" id="PTHR20857">
    <property type="entry name" value="THIAMINE-PHOSPHATE PYROPHOSPHORYLASE"/>
    <property type="match status" value="1"/>
</dbReference>
<dbReference type="GO" id="GO:0009228">
    <property type="term" value="P:thiamine biosynthetic process"/>
    <property type="evidence" value="ECO:0007669"/>
    <property type="project" value="UniProtKB-KW"/>
</dbReference>
<evidence type="ECO:0000259" key="14">
    <source>
        <dbReference type="SMART" id="SM01321"/>
    </source>
</evidence>
<dbReference type="InterPro" id="IPR041397">
    <property type="entry name" value="ThiD2"/>
</dbReference>
<evidence type="ECO:0000256" key="5">
    <source>
        <dbReference type="ARBA" id="ARBA00022842"/>
    </source>
</evidence>
<evidence type="ECO:0000256" key="11">
    <source>
        <dbReference type="RuleBase" id="RU003826"/>
    </source>
</evidence>
<dbReference type="HAMAP" id="MF_00097">
    <property type="entry name" value="TMP_synthase"/>
    <property type="match status" value="1"/>
</dbReference>
<evidence type="ECO:0000256" key="2">
    <source>
        <dbReference type="ARBA" id="ARBA00005165"/>
    </source>
</evidence>
<dbReference type="InterPro" id="IPR036515">
    <property type="entry name" value="Transposase_17_sf"/>
</dbReference>
<keyword evidence="16" id="KW-1185">Reference proteome</keyword>
<sequence length="557" mass="60467">MNPEFPKLPPAEPSLQPGDGAASSGADSWADGSGRLPAGPILRLLDANANRAREALRVLEDYARFILDSESLSGRLKHVRHGLAEAVGPILPEAILHRDTPGDVGTTNKTAAELTRSSIEDVVVAAGKRLGEALRAIEEYLKTLDPSAAQKVETLRYASYDLEQRIARTLRPPACDFGSIELYVLVTESVCKGNWLDAATDALMGGADCLQLREKSLESGELLSRARQLVALCREFGVPCIINDRPDIAVLADADGVHVGQGDLPAVEARKIVGPNRIVGVSTHNIEQARQAVLDGADYIGVGPFFRSSTKPRDFIAGPEYARKVAETIGIPAVAIAGITEENVSEVLATGIRAVAVSSAVLGVDDVRVAAARLKEKVRSDESVSPVGQTFLSADSRARAFLPGPVPSMSALEKRRRRLPHWTLAGSAYFITFRVDSGELSEAERTIVLTHIREGHEKFYFLIGTVVMPDHVHAVLEPIGGVTLPRITKGMKGVSARKVNLIRGGSGSVWQDESWDRILRDQDELDEKLKYMLDNPVRKGLAEDGWSYPWWLFMGKR</sequence>
<dbReference type="SUPFAM" id="SSF143422">
    <property type="entry name" value="Transposase IS200-like"/>
    <property type="match status" value="1"/>
</dbReference>
<feature type="domain" description="Transposase IS200-like" evidence="14">
    <location>
        <begin position="424"/>
        <end position="535"/>
    </location>
</feature>
<feature type="binding site" evidence="10">
    <location>
        <position position="243"/>
    </location>
    <ligand>
        <name>4-amino-2-methyl-5-(diphosphooxymethyl)pyrimidine</name>
        <dbReference type="ChEBI" id="CHEBI:57841"/>
    </ligand>
</feature>
<dbReference type="FunFam" id="3.20.20.70:FF:000096">
    <property type="entry name" value="Thiamine-phosphate synthase"/>
    <property type="match status" value="1"/>
</dbReference>
<accession>A0A7M2WYE9</accession>
<feature type="binding site" evidence="10">
    <location>
        <position position="282"/>
    </location>
    <ligand>
        <name>4-amino-2-methyl-5-(diphosphooxymethyl)pyrimidine</name>
        <dbReference type="ChEBI" id="CHEBI:57841"/>
    </ligand>
</feature>
<evidence type="ECO:0000256" key="4">
    <source>
        <dbReference type="ARBA" id="ARBA00022723"/>
    </source>
</evidence>
<comment type="function">
    <text evidence="1 10">Condenses 4-methyl-5-(beta-hydroxyethyl)thiazole monophosphate (THZ-P) and 2-methyl-4-amino-5-hydroxymethyl pyrimidine pyrophosphate (HMP-PP) to form thiamine monophosphate (TMP).</text>
</comment>
<comment type="catalytic activity">
    <reaction evidence="9 10 11">
        <text>2-[(2R,5Z)-2-carboxy-4-methylthiazol-5(2H)-ylidene]ethyl phosphate + 4-amino-2-methyl-5-(diphosphooxymethyl)pyrimidine + 2 H(+) = thiamine phosphate + CO2 + diphosphate</text>
        <dbReference type="Rhea" id="RHEA:47844"/>
        <dbReference type="ChEBI" id="CHEBI:15378"/>
        <dbReference type="ChEBI" id="CHEBI:16526"/>
        <dbReference type="ChEBI" id="CHEBI:33019"/>
        <dbReference type="ChEBI" id="CHEBI:37575"/>
        <dbReference type="ChEBI" id="CHEBI:57841"/>
        <dbReference type="ChEBI" id="CHEBI:62899"/>
        <dbReference type="EC" id="2.5.1.3"/>
    </reaction>
</comment>
<dbReference type="GO" id="GO:0003677">
    <property type="term" value="F:DNA binding"/>
    <property type="evidence" value="ECO:0007669"/>
    <property type="project" value="InterPro"/>
</dbReference>
<dbReference type="SUPFAM" id="SSF51391">
    <property type="entry name" value="Thiamin phosphate synthase"/>
    <property type="match status" value="1"/>
</dbReference>
<comment type="caution">
    <text evidence="10">Lacks conserved residue(s) required for the propagation of feature annotation.</text>
</comment>
<evidence type="ECO:0000256" key="6">
    <source>
        <dbReference type="ARBA" id="ARBA00022977"/>
    </source>
</evidence>
<dbReference type="CDD" id="cd00564">
    <property type="entry name" value="TMP_TenI"/>
    <property type="match status" value="1"/>
</dbReference>
<feature type="compositionally biased region" description="Pro residues" evidence="13">
    <location>
        <begin position="1"/>
        <end position="12"/>
    </location>
</feature>
<feature type="compositionally biased region" description="Low complexity" evidence="13">
    <location>
        <begin position="18"/>
        <end position="32"/>
    </location>
</feature>
<keyword evidence="4 10" id="KW-0479">Metal-binding</keyword>
<dbReference type="SMART" id="SM01321">
    <property type="entry name" value="Y1_Tnp"/>
    <property type="match status" value="1"/>
</dbReference>
<comment type="catalytic activity">
    <reaction evidence="8 10 11">
        <text>2-(2-carboxy-4-methylthiazol-5-yl)ethyl phosphate + 4-amino-2-methyl-5-(diphosphooxymethyl)pyrimidine + 2 H(+) = thiamine phosphate + CO2 + diphosphate</text>
        <dbReference type="Rhea" id="RHEA:47848"/>
        <dbReference type="ChEBI" id="CHEBI:15378"/>
        <dbReference type="ChEBI" id="CHEBI:16526"/>
        <dbReference type="ChEBI" id="CHEBI:33019"/>
        <dbReference type="ChEBI" id="CHEBI:37575"/>
        <dbReference type="ChEBI" id="CHEBI:57841"/>
        <dbReference type="ChEBI" id="CHEBI:62890"/>
        <dbReference type="EC" id="2.5.1.3"/>
    </reaction>
</comment>
<keyword evidence="3 10" id="KW-0808">Transferase</keyword>
<evidence type="ECO:0000256" key="7">
    <source>
        <dbReference type="ARBA" id="ARBA00047334"/>
    </source>
</evidence>
<reference evidence="15 16" key="1">
    <citation type="submission" date="2020-10" db="EMBL/GenBank/DDBJ databases">
        <title>Wide distribution of Phycisphaera-like planctomycetes from WD2101 soil group in peatlands and genome analysis of the first cultivated representative.</title>
        <authorList>
            <person name="Dedysh S.N."/>
            <person name="Beletsky A.V."/>
            <person name="Ivanova A."/>
            <person name="Kulichevskaya I.S."/>
            <person name="Suzina N.E."/>
            <person name="Philippov D.A."/>
            <person name="Rakitin A.L."/>
            <person name="Mardanov A.V."/>
            <person name="Ravin N.V."/>
        </authorList>
    </citation>
    <scope>NUCLEOTIDE SEQUENCE [LARGE SCALE GENOMIC DNA]</scope>
    <source>
        <strain evidence="15 16">M1803</strain>
    </source>
</reference>
<protein>
    <recommendedName>
        <fullName evidence="10">Thiamine-phosphate synthase</fullName>
        <shortName evidence="10">TP synthase</shortName>
        <shortName evidence="10">TPS</shortName>
        <ecNumber evidence="10">2.5.1.3</ecNumber>
    </recommendedName>
    <alternativeName>
        <fullName evidence="10">Thiamine-phosphate pyrophosphorylase</fullName>
        <shortName evidence="10">TMP pyrophosphorylase</shortName>
        <shortName evidence="10">TMP-PPase</shortName>
    </alternativeName>
</protein>
<dbReference type="EMBL" id="CP063458">
    <property type="protein sequence ID" value="QOV90449.1"/>
    <property type="molecule type" value="Genomic_DNA"/>
</dbReference>
<dbReference type="InterPro" id="IPR013785">
    <property type="entry name" value="Aldolase_TIM"/>
</dbReference>
<proteinExistence type="inferred from homology"/>
<evidence type="ECO:0000256" key="10">
    <source>
        <dbReference type="HAMAP-Rule" id="MF_00097"/>
    </source>
</evidence>
<organism evidence="15 16">
    <name type="scientific">Humisphaera borealis</name>
    <dbReference type="NCBI Taxonomy" id="2807512"/>
    <lineage>
        <taxon>Bacteria</taxon>
        <taxon>Pseudomonadati</taxon>
        <taxon>Planctomycetota</taxon>
        <taxon>Phycisphaerae</taxon>
        <taxon>Tepidisphaerales</taxon>
        <taxon>Tepidisphaeraceae</taxon>
        <taxon>Humisphaera</taxon>
    </lineage>
</organism>
<comment type="pathway">
    <text evidence="2 10 12">Cofactor biosynthesis; thiamine diphosphate biosynthesis; thiamine phosphate from 4-amino-2-methyl-5-diphosphomethylpyrimidine and 4-methyl-5-(2-phosphoethyl)-thiazole: step 1/1.</text>
</comment>
<dbReference type="Gene3D" id="3.20.20.70">
    <property type="entry name" value="Aldolase class I"/>
    <property type="match status" value="1"/>
</dbReference>
<evidence type="ECO:0000256" key="3">
    <source>
        <dbReference type="ARBA" id="ARBA00022679"/>
    </source>
</evidence>
<dbReference type="GO" id="GO:0005737">
    <property type="term" value="C:cytoplasm"/>
    <property type="evidence" value="ECO:0007669"/>
    <property type="project" value="TreeGrafter"/>
</dbReference>
<dbReference type="InterPro" id="IPR002686">
    <property type="entry name" value="Transposase_17"/>
</dbReference>
<dbReference type="InterPro" id="IPR036206">
    <property type="entry name" value="ThiamineP_synth_sf"/>
</dbReference>
<keyword evidence="6 10" id="KW-0784">Thiamine biosynthesis</keyword>
<evidence type="ECO:0000313" key="15">
    <source>
        <dbReference type="EMBL" id="QOV90449.1"/>
    </source>
</evidence>
<keyword evidence="5 10" id="KW-0460">Magnesium</keyword>
<dbReference type="KEGG" id="hbs:IPV69_03520"/>
<feature type="binding site" evidence="10">
    <location>
        <begin position="211"/>
        <end position="215"/>
    </location>
    <ligand>
        <name>4-amino-2-methyl-5-(diphosphooxymethyl)pyrimidine</name>
        <dbReference type="ChEBI" id="CHEBI:57841"/>
    </ligand>
</feature>
<feature type="region of interest" description="Disordered" evidence="13">
    <location>
        <begin position="1"/>
        <end position="32"/>
    </location>
</feature>
<evidence type="ECO:0000256" key="1">
    <source>
        <dbReference type="ARBA" id="ARBA00003814"/>
    </source>
</evidence>
<feature type="binding site" evidence="10">
    <location>
        <position position="244"/>
    </location>
    <ligand>
        <name>Mg(2+)</name>
        <dbReference type="ChEBI" id="CHEBI:18420"/>
    </ligand>
</feature>
<dbReference type="Proteomes" id="UP000593765">
    <property type="component" value="Chromosome"/>
</dbReference>